<dbReference type="SUPFAM" id="SSF74731">
    <property type="entry name" value="Ribosomal protein L20"/>
    <property type="match status" value="1"/>
</dbReference>
<comment type="function">
    <text evidence="7 9">Binds directly to 23S ribosomal RNA and is necessary for the in vitro assembly process of the 50S ribosomal subunit. It is not involved in the protein synthesizing functions of that subunit.</text>
</comment>
<dbReference type="PANTHER" id="PTHR10986">
    <property type="entry name" value="39S RIBOSOMAL PROTEIN L20"/>
    <property type="match status" value="1"/>
</dbReference>
<keyword evidence="10" id="KW-0150">Chloroplast</keyword>
<sequence length="114" mass="13187">MTRVKRGYVAKRRRKSILASTAGACRAYSRLFRPANQQAMKAMVCSHEDRKIRKRDYRSLWIARINAAARQVHLTYSRLIYQLHSADVILNRKMLAQVVVLDQTPFLNLLNTGV</sequence>
<reference evidence="10" key="1">
    <citation type="journal article" date="2014" name="Genome Biol. Evol.">
        <title>Analyses of charophyte chloroplast genomes help characterize the ancestral chloroplast genome of land plants.</title>
        <authorList>
            <person name="Civan P."/>
            <person name="Foster P.G."/>
            <person name="Embley M.T."/>
            <person name="Seneca A."/>
            <person name="Cox C.J."/>
        </authorList>
    </citation>
    <scope>NUCLEOTIDE SEQUENCE</scope>
</reference>
<dbReference type="GeneID" id="19524054"/>
<dbReference type="PROSITE" id="PS00937">
    <property type="entry name" value="RIBOSOMAL_L20"/>
    <property type="match status" value="1"/>
</dbReference>
<keyword evidence="5 7" id="KW-0687">Ribonucleoprotein</keyword>
<dbReference type="InterPro" id="IPR049946">
    <property type="entry name" value="RIBOSOMAL_L20_CS"/>
</dbReference>
<dbReference type="FunFam" id="1.10.1900.20:FF:000001">
    <property type="entry name" value="50S ribosomal protein L20"/>
    <property type="match status" value="1"/>
</dbReference>
<comment type="subcellular location">
    <subcellularLocation>
        <location evidence="7">Plastid</location>
        <location evidence="7">Chloroplast</location>
    </subcellularLocation>
</comment>
<evidence type="ECO:0000256" key="5">
    <source>
        <dbReference type="ARBA" id="ARBA00023274"/>
    </source>
</evidence>
<evidence type="ECO:0000256" key="1">
    <source>
        <dbReference type="ARBA" id="ARBA00007698"/>
    </source>
</evidence>
<dbReference type="InterPro" id="IPR035566">
    <property type="entry name" value="Ribosomal_protein_bL20_C"/>
</dbReference>
<keyword evidence="3 7" id="KW-0694">RNA-binding</keyword>
<accession>A0A024B3S0</accession>
<dbReference type="NCBIfam" id="TIGR01032">
    <property type="entry name" value="rplT_bact"/>
    <property type="match status" value="1"/>
</dbReference>
<geneLocation type="chloroplast" evidence="10"/>
<dbReference type="Gene3D" id="1.10.1900.20">
    <property type="entry name" value="Ribosomal protein L20"/>
    <property type="match status" value="1"/>
</dbReference>
<dbReference type="GO" id="GO:0000027">
    <property type="term" value="P:ribosomal large subunit assembly"/>
    <property type="evidence" value="ECO:0007669"/>
    <property type="project" value="UniProtKB-UniRule"/>
</dbReference>
<dbReference type="GO" id="GO:0009507">
    <property type="term" value="C:chloroplast"/>
    <property type="evidence" value="ECO:0007669"/>
    <property type="project" value="UniProtKB-SubCell"/>
</dbReference>
<dbReference type="GO" id="GO:1990904">
    <property type="term" value="C:ribonucleoprotein complex"/>
    <property type="evidence" value="ECO:0007669"/>
    <property type="project" value="UniProtKB-KW"/>
</dbReference>
<dbReference type="AlphaFoldDB" id="A0A024B3S0"/>
<dbReference type="GO" id="GO:0005840">
    <property type="term" value="C:ribosome"/>
    <property type="evidence" value="ECO:0007669"/>
    <property type="project" value="UniProtKB-KW"/>
</dbReference>
<evidence type="ECO:0000256" key="2">
    <source>
        <dbReference type="ARBA" id="ARBA00022730"/>
    </source>
</evidence>
<dbReference type="Gene3D" id="6.10.160.10">
    <property type="match status" value="1"/>
</dbReference>
<organism evidence="10">
    <name type="scientific">Mesotaenium endlicherianum</name>
    <dbReference type="NCBI Taxonomy" id="184485"/>
    <lineage>
        <taxon>Eukaryota</taxon>
        <taxon>Viridiplantae</taxon>
        <taxon>Streptophyta</taxon>
        <taxon>Zygnematophyceae</taxon>
        <taxon>Zygnematophycidae</taxon>
        <taxon>Zygnematales</taxon>
        <taxon>Mesotaeniaceae</taxon>
        <taxon>Mesotaenium</taxon>
    </lineage>
</organism>
<evidence type="ECO:0000256" key="8">
    <source>
        <dbReference type="RuleBase" id="RU000561"/>
    </source>
</evidence>
<dbReference type="GO" id="GO:0019843">
    <property type="term" value="F:rRNA binding"/>
    <property type="evidence" value="ECO:0007669"/>
    <property type="project" value="UniProtKB-UniRule"/>
</dbReference>
<evidence type="ECO:0000313" key="10">
    <source>
        <dbReference type="EMBL" id="AHZ11184.1"/>
    </source>
</evidence>
<evidence type="ECO:0000256" key="7">
    <source>
        <dbReference type="HAMAP-Rule" id="MF_00382"/>
    </source>
</evidence>
<dbReference type="Pfam" id="PF00453">
    <property type="entry name" value="Ribosomal_L20"/>
    <property type="match status" value="1"/>
</dbReference>
<protein>
    <recommendedName>
        <fullName evidence="6 7">Large ribosomal subunit protein bL20c</fullName>
    </recommendedName>
</protein>
<dbReference type="RefSeq" id="YP_009033801.1">
    <property type="nucleotide sequence ID" value="NC_024169.1"/>
</dbReference>
<keyword evidence="10" id="KW-0934">Plastid</keyword>
<dbReference type="EMBL" id="KJ461682">
    <property type="protein sequence ID" value="AHZ11184.1"/>
    <property type="molecule type" value="Genomic_DNA"/>
</dbReference>
<evidence type="ECO:0000256" key="9">
    <source>
        <dbReference type="RuleBase" id="RU004311"/>
    </source>
</evidence>
<dbReference type="CDD" id="cd07026">
    <property type="entry name" value="Ribosomal_L20"/>
    <property type="match status" value="1"/>
</dbReference>
<evidence type="ECO:0000256" key="4">
    <source>
        <dbReference type="ARBA" id="ARBA00022980"/>
    </source>
</evidence>
<keyword evidence="4 7" id="KW-0689">Ribosomal protein</keyword>
<keyword evidence="2 7" id="KW-0699">rRNA-binding</keyword>
<dbReference type="GO" id="GO:0006412">
    <property type="term" value="P:translation"/>
    <property type="evidence" value="ECO:0007669"/>
    <property type="project" value="InterPro"/>
</dbReference>
<comment type="similarity">
    <text evidence="1 7 8">Belongs to the bacterial ribosomal protein bL20 family.</text>
</comment>
<gene>
    <name evidence="7 10" type="primary">rpl20</name>
</gene>
<proteinExistence type="inferred from homology"/>
<dbReference type="PRINTS" id="PR00062">
    <property type="entry name" value="RIBOSOMALL20"/>
</dbReference>
<evidence type="ECO:0000256" key="3">
    <source>
        <dbReference type="ARBA" id="ARBA00022884"/>
    </source>
</evidence>
<dbReference type="GO" id="GO:0003735">
    <property type="term" value="F:structural constituent of ribosome"/>
    <property type="evidence" value="ECO:0007669"/>
    <property type="project" value="InterPro"/>
</dbReference>
<dbReference type="HAMAP" id="MF_00382">
    <property type="entry name" value="Ribosomal_bL20"/>
    <property type="match status" value="1"/>
</dbReference>
<dbReference type="InterPro" id="IPR005813">
    <property type="entry name" value="Ribosomal_bL20"/>
</dbReference>
<name>A0A024B3S0_9VIRI</name>
<evidence type="ECO:0000256" key="6">
    <source>
        <dbReference type="ARBA" id="ARBA00035295"/>
    </source>
</evidence>